<feature type="region of interest" description="Disordered" evidence="11">
    <location>
        <begin position="125"/>
        <end position="167"/>
    </location>
</feature>
<keyword evidence="8 10" id="KW-0694">RNA-binding</keyword>
<keyword evidence="4" id="KW-0963">Cytoplasm</keyword>
<keyword evidence="6" id="KW-0221">Differentiation</keyword>
<dbReference type="PROSITE" id="PS51703">
    <property type="entry name" value="DZF"/>
    <property type="match status" value="1"/>
</dbReference>
<dbReference type="Proteomes" id="UP000316079">
    <property type="component" value="Unassembled WGS sequence"/>
</dbReference>
<evidence type="ECO:0000256" key="3">
    <source>
        <dbReference type="ARBA" id="ARBA00022473"/>
    </source>
</evidence>
<dbReference type="InterPro" id="IPR049402">
    <property type="entry name" value="DZF_dom_C"/>
</dbReference>
<dbReference type="GO" id="GO:0005737">
    <property type="term" value="C:cytoplasm"/>
    <property type="evidence" value="ECO:0007669"/>
    <property type="project" value="UniProtKB-SubCell"/>
</dbReference>
<dbReference type="SMART" id="SM00572">
    <property type="entry name" value="DZF"/>
    <property type="match status" value="1"/>
</dbReference>
<dbReference type="GO" id="GO:0003725">
    <property type="term" value="F:double-stranded RNA binding"/>
    <property type="evidence" value="ECO:0007669"/>
    <property type="project" value="TreeGrafter"/>
</dbReference>
<dbReference type="Gene3D" id="3.30.460.10">
    <property type="entry name" value="Beta Polymerase, domain 2"/>
    <property type="match status" value="1"/>
</dbReference>
<keyword evidence="15" id="KW-1185">Reference proteome</keyword>
<dbReference type="GO" id="GO:0003677">
    <property type="term" value="F:DNA binding"/>
    <property type="evidence" value="ECO:0007669"/>
    <property type="project" value="UniProtKB-KW"/>
</dbReference>
<dbReference type="GO" id="GO:0007283">
    <property type="term" value="P:spermatogenesis"/>
    <property type="evidence" value="ECO:0007669"/>
    <property type="project" value="UniProtKB-KW"/>
</dbReference>
<evidence type="ECO:0000256" key="7">
    <source>
        <dbReference type="ARBA" id="ARBA00022871"/>
    </source>
</evidence>
<organism evidence="14 15">
    <name type="scientific">Danionella cerebrum</name>
    <dbReference type="NCBI Taxonomy" id="2873325"/>
    <lineage>
        <taxon>Eukaryota</taxon>
        <taxon>Metazoa</taxon>
        <taxon>Chordata</taxon>
        <taxon>Craniata</taxon>
        <taxon>Vertebrata</taxon>
        <taxon>Euteleostomi</taxon>
        <taxon>Actinopterygii</taxon>
        <taxon>Neopterygii</taxon>
        <taxon>Teleostei</taxon>
        <taxon>Ostariophysi</taxon>
        <taxon>Cypriniformes</taxon>
        <taxon>Danionidae</taxon>
        <taxon>Danioninae</taxon>
        <taxon>Danionella</taxon>
    </lineage>
</organism>
<dbReference type="InterPro" id="IPR043519">
    <property type="entry name" value="NT_sf"/>
</dbReference>
<dbReference type="GO" id="GO:0003727">
    <property type="term" value="F:single-stranded RNA binding"/>
    <property type="evidence" value="ECO:0007669"/>
    <property type="project" value="TreeGrafter"/>
</dbReference>
<accession>A0A553NW47</accession>
<dbReference type="SUPFAM" id="SSF54768">
    <property type="entry name" value="dsRNA-binding domain-like"/>
    <property type="match status" value="2"/>
</dbReference>
<evidence type="ECO:0000256" key="1">
    <source>
        <dbReference type="ARBA" id="ARBA00004496"/>
    </source>
</evidence>
<feature type="compositionally biased region" description="Polar residues" evidence="11">
    <location>
        <begin position="125"/>
        <end position="140"/>
    </location>
</feature>
<feature type="domain" description="DRBM" evidence="12">
    <location>
        <begin position="649"/>
        <end position="683"/>
    </location>
</feature>
<feature type="region of interest" description="Disordered" evidence="11">
    <location>
        <begin position="36"/>
        <end position="55"/>
    </location>
</feature>
<evidence type="ECO:0000313" key="15">
    <source>
        <dbReference type="Proteomes" id="UP000316079"/>
    </source>
</evidence>
<dbReference type="CDD" id="cd19909">
    <property type="entry name" value="DSRM_STRBP_rpt1"/>
    <property type="match status" value="1"/>
</dbReference>
<dbReference type="PROSITE" id="PS50137">
    <property type="entry name" value="DS_RBD"/>
    <property type="match status" value="2"/>
</dbReference>
<keyword evidence="3" id="KW-0217">Developmental protein</keyword>
<dbReference type="GO" id="GO:0071011">
    <property type="term" value="C:precatalytic spliceosome"/>
    <property type="evidence" value="ECO:0007669"/>
    <property type="project" value="TreeGrafter"/>
</dbReference>
<feature type="compositionally biased region" description="Basic and acidic residues" evidence="11">
    <location>
        <begin position="45"/>
        <end position="55"/>
    </location>
</feature>
<evidence type="ECO:0000256" key="5">
    <source>
        <dbReference type="ARBA" id="ARBA00022737"/>
    </source>
</evidence>
<evidence type="ECO:0000256" key="4">
    <source>
        <dbReference type="ARBA" id="ARBA00022490"/>
    </source>
</evidence>
<dbReference type="EMBL" id="SRMA01026790">
    <property type="protein sequence ID" value="TRY69649.1"/>
    <property type="molecule type" value="Genomic_DNA"/>
</dbReference>
<dbReference type="FunFam" id="1.10.1410.40:FF:000001">
    <property type="entry name" value="interleukin enhancer-binding factor 3 isoform X1"/>
    <property type="match status" value="1"/>
</dbReference>
<dbReference type="InterPro" id="IPR044472">
    <property type="entry name" value="STRBP_DSRM_1"/>
</dbReference>
<dbReference type="Gene3D" id="1.10.1410.40">
    <property type="match status" value="2"/>
</dbReference>
<proteinExistence type="predicted"/>
<dbReference type="InterPro" id="IPR014720">
    <property type="entry name" value="dsRBD_dom"/>
</dbReference>
<dbReference type="Pfam" id="PF07528">
    <property type="entry name" value="DZF_N"/>
    <property type="match status" value="1"/>
</dbReference>
<evidence type="ECO:0000256" key="11">
    <source>
        <dbReference type="SAM" id="MobiDB-lite"/>
    </source>
</evidence>
<keyword evidence="5" id="KW-0677">Repeat</keyword>
<keyword evidence="9" id="KW-0238">DNA-binding</keyword>
<comment type="caution">
    <text evidence="14">The sequence shown here is derived from an EMBL/GenBank/DDBJ whole genome shotgun (WGS) entry which is preliminary data.</text>
</comment>
<dbReference type="OrthoDB" id="8898434at2759"/>
<keyword evidence="7" id="KW-0744">Spermatogenesis</keyword>
<gene>
    <name evidence="14" type="ORF">DNTS_028418</name>
</gene>
<feature type="compositionally biased region" description="Basic and acidic residues" evidence="11">
    <location>
        <begin position="620"/>
        <end position="632"/>
    </location>
</feature>
<dbReference type="PANTHER" id="PTHR45762">
    <property type="entry name" value="ZINC FINGER RNA-BINDING PROTEIN"/>
    <property type="match status" value="1"/>
</dbReference>
<dbReference type="InterPro" id="IPR049401">
    <property type="entry name" value="DZF_dom_N"/>
</dbReference>
<dbReference type="STRING" id="623744.A0A553NW47"/>
<feature type="domain" description="DRBM" evidence="12">
    <location>
        <begin position="506"/>
        <end position="566"/>
    </location>
</feature>
<evidence type="ECO:0000313" key="14">
    <source>
        <dbReference type="EMBL" id="TRY69649.1"/>
    </source>
</evidence>
<dbReference type="AlphaFoldDB" id="A0A553NW47"/>
<evidence type="ECO:0000256" key="8">
    <source>
        <dbReference type="ARBA" id="ARBA00022884"/>
    </source>
</evidence>
<evidence type="ECO:0000259" key="12">
    <source>
        <dbReference type="PROSITE" id="PS50137"/>
    </source>
</evidence>
<feature type="region of interest" description="Disordered" evidence="11">
    <location>
        <begin position="612"/>
        <end position="651"/>
    </location>
</feature>
<feature type="compositionally biased region" description="Low complexity" evidence="11">
    <location>
        <begin position="633"/>
        <end position="649"/>
    </location>
</feature>
<comment type="subcellular location">
    <subcellularLocation>
        <location evidence="1">Cytoplasm</location>
    </subcellularLocation>
</comment>
<dbReference type="Pfam" id="PF20965">
    <property type="entry name" value="DZF_C"/>
    <property type="match status" value="1"/>
</dbReference>
<feature type="domain" description="DZF" evidence="13">
    <location>
        <begin position="80"/>
        <end position="521"/>
    </location>
</feature>
<feature type="compositionally biased region" description="Acidic residues" evidence="11">
    <location>
        <begin position="148"/>
        <end position="157"/>
    </location>
</feature>
<sequence length="894" mass="96562">MNGLLVWSSTVSICLRHLSEPSLCWLSLDGSRCGAVGRSGGTQRRAHEERVSRDPRLHRSHAYIHRHTASDPPAVMRSIRSFGNDDRHVMAKHSTIYPSSETLEAVQSLVSTVECALKHVSEWMDQTQASQSDQSNPSSTPEEKTEDPAEESPEDCTNEGSSCSSGPSEGGVLCGVMRIGLVANGLLIKDDMDLELVLMCREKPTETLLNAVCDNLPQQIEKLTEEKYVIECCIPEAAILICTISEPKLKLKVALTSPEIRDDSETEEQVDRAAGPDTNFQPAKEMHCSSISFGCTGPPKPIRLPPLLSLLLCLNSPIPHHVYMCAKSVESSEPADLLDRQRCLVALASLRHAKWFQARVIGLKSCVIVLRILRDMCNRVPAWEPLKGWPLELICEKAIATCNRPLGAGEALRRVIECLASGILLPGGPGLHDPCEKKPTNTLSAMTDEEAEAITFNAQHALRLMAFGQIFKVLEMEPLPSNKPLQKFSWSDKEAVLDSKAIDSNQPMNALMRLNQIRPGLQYKLLSQSGPVHAPVFTMSVDVDGTVYEASGSSKKTAKLHVAVKVKVIREVNVTEEINCTKSLKLGQSTGALDLMGSPRVLQAMGYPTGFDTDLDSMSADEKSDGEGKSESSTHSSNNTSNSSDSSNTLEVEVDGQKFRGAGPNKKVAKASAALAALEKLFSGPNAPGNKKKKIISQSKGALAAAAAVSAAAVQAARGRLRPALTRGAFISAAAAPGYVTPGFGAPYGYSAAAAATPAYGEDALNEPYVQGGLGGLSGTEVGLVGLGLKKRGFSQRPGLCLPHKDCSCGWKVKGAIVLYENSAPLALCLGSGACMQYFSPVIFRCPTLFLLLLLWDFYMEPTVRFRPNRLPKRMLLLPIMKVPTYPVPHYSFF</sequence>
<protein>
    <recommendedName>
        <fullName evidence="2">Spermatid perinuclear RNA-binding protein</fullName>
    </recommendedName>
</protein>
<reference evidence="14 15" key="1">
    <citation type="journal article" date="2019" name="Sci. Data">
        <title>Hybrid genome assembly and annotation of Danionella translucida.</title>
        <authorList>
            <person name="Kadobianskyi M."/>
            <person name="Schulze L."/>
            <person name="Schuelke M."/>
            <person name="Judkewitz B."/>
        </authorList>
    </citation>
    <scope>NUCLEOTIDE SEQUENCE [LARGE SCALE GENOMIC DNA]</scope>
    <source>
        <strain evidence="14 15">Bolton</strain>
    </source>
</reference>
<dbReference type="SMART" id="SM00358">
    <property type="entry name" value="DSRM"/>
    <property type="match status" value="2"/>
</dbReference>
<evidence type="ECO:0000256" key="6">
    <source>
        <dbReference type="ARBA" id="ARBA00022782"/>
    </source>
</evidence>
<evidence type="ECO:0000256" key="2">
    <source>
        <dbReference type="ARBA" id="ARBA00022368"/>
    </source>
</evidence>
<dbReference type="GO" id="GO:0030154">
    <property type="term" value="P:cell differentiation"/>
    <property type="evidence" value="ECO:0007669"/>
    <property type="project" value="UniProtKB-KW"/>
</dbReference>
<evidence type="ECO:0000256" key="10">
    <source>
        <dbReference type="PROSITE-ProRule" id="PRU00266"/>
    </source>
</evidence>
<dbReference type="Gene3D" id="3.30.160.20">
    <property type="match status" value="2"/>
</dbReference>
<dbReference type="FunFam" id="3.30.160.20:FF:000008">
    <property type="entry name" value="interleukin enhancer-binding factor 3 isoform X2"/>
    <property type="match status" value="1"/>
</dbReference>
<evidence type="ECO:0000256" key="9">
    <source>
        <dbReference type="ARBA" id="ARBA00023125"/>
    </source>
</evidence>
<name>A0A553NW47_9TELE</name>
<evidence type="ECO:0000259" key="13">
    <source>
        <dbReference type="PROSITE" id="PS51703"/>
    </source>
</evidence>
<dbReference type="PANTHER" id="PTHR45762:SF1">
    <property type="entry name" value="SPERMATID PERINUCLEAR RNA-BINDING PROTEIN"/>
    <property type="match status" value="1"/>
</dbReference>
<dbReference type="InterPro" id="IPR006561">
    <property type="entry name" value="DZF_dom"/>
</dbReference>
<dbReference type="Pfam" id="PF00035">
    <property type="entry name" value="dsrm"/>
    <property type="match status" value="2"/>
</dbReference>